<dbReference type="Gene3D" id="3.30.465.10">
    <property type="match status" value="1"/>
</dbReference>
<keyword evidence="10 16" id="KW-0133">Cell shape</keyword>
<dbReference type="Pfam" id="PF02873">
    <property type="entry name" value="MurB_C"/>
    <property type="match status" value="1"/>
</dbReference>
<dbReference type="PATRIC" id="fig|1618571.3.peg.341"/>
<dbReference type="InterPro" id="IPR016167">
    <property type="entry name" value="FAD-bd_PCMH_sub1"/>
</dbReference>
<comment type="similarity">
    <text evidence="16">Belongs to the MurB family.</text>
</comment>
<evidence type="ECO:0000256" key="13">
    <source>
        <dbReference type="ARBA" id="ARBA00023306"/>
    </source>
</evidence>
<evidence type="ECO:0000256" key="5">
    <source>
        <dbReference type="ARBA" id="ARBA00022490"/>
    </source>
</evidence>
<dbReference type="GO" id="GO:0008360">
    <property type="term" value="P:regulation of cell shape"/>
    <property type="evidence" value="ECO:0007669"/>
    <property type="project" value="UniProtKB-KW"/>
</dbReference>
<dbReference type="HAMAP" id="MF_00037">
    <property type="entry name" value="MurB"/>
    <property type="match status" value="1"/>
</dbReference>
<keyword evidence="6 16" id="KW-0132">Cell division</keyword>
<evidence type="ECO:0000256" key="7">
    <source>
        <dbReference type="ARBA" id="ARBA00022630"/>
    </source>
</evidence>
<dbReference type="AlphaFoldDB" id="A0A0G0L5W9"/>
<dbReference type="GO" id="GO:0005829">
    <property type="term" value="C:cytosol"/>
    <property type="evidence" value="ECO:0007669"/>
    <property type="project" value="TreeGrafter"/>
</dbReference>
<evidence type="ECO:0000313" key="19">
    <source>
        <dbReference type="Proteomes" id="UP000033944"/>
    </source>
</evidence>
<dbReference type="GO" id="GO:0008762">
    <property type="term" value="F:UDP-N-acetylmuramate dehydrogenase activity"/>
    <property type="evidence" value="ECO:0007669"/>
    <property type="project" value="UniProtKB-UniRule"/>
</dbReference>
<dbReference type="PROSITE" id="PS51387">
    <property type="entry name" value="FAD_PCMH"/>
    <property type="match status" value="1"/>
</dbReference>
<evidence type="ECO:0000256" key="4">
    <source>
        <dbReference type="ARBA" id="ARBA00004752"/>
    </source>
</evidence>
<keyword evidence="14 16" id="KW-0961">Cell wall biogenesis/degradation</keyword>
<organism evidence="18 19">
    <name type="scientific">Candidatus Woesebacteria bacterium GW2011_GWB1_38_8b</name>
    <dbReference type="NCBI Taxonomy" id="1618571"/>
    <lineage>
        <taxon>Bacteria</taxon>
        <taxon>Candidatus Woeseibacteriota</taxon>
    </lineage>
</organism>
<dbReference type="InterPro" id="IPR016166">
    <property type="entry name" value="FAD-bd_PCMH"/>
</dbReference>
<evidence type="ECO:0000256" key="6">
    <source>
        <dbReference type="ARBA" id="ARBA00022618"/>
    </source>
</evidence>
<dbReference type="InterPro" id="IPR003170">
    <property type="entry name" value="MurB"/>
</dbReference>
<dbReference type="Proteomes" id="UP000033944">
    <property type="component" value="Unassembled WGS sequence"/>
</dbReference>
<gene>
    <name evidence="16" type="primary">murB</name>
    <name evidence="18" type="ORF">UT10_C0007G0066</name>
</gene>
<evidence type="ECO:0000256" key="14">
    <source>
        <dbReference type="ARBA" id="ARBA00023316"/>
    </source>
</evidence>
<dbReference type="UniPathway" id="UPA00219"/>
<name>A0A0G0L5W9_9BACT</name>
<keyword evidence="9 16" id="KW-0521">NADP</keyword>
<evidence type="ECO:0000256" key="12">
    <source>
        <dbReference type="ARBA" id="ARBA00023002"/>
    </source>
</evidence>
<dbReference type="PANTHER" id="PTHR21071:SF4">
    <property type="entry name" value="UDP-N-ACETYLENOLPYRUVOYLGLUCOSAMINE REDUCTASE"/>
    <property type="match status" value="1"/>
</dbReference>
<dbReference type="GO" id="GO:0051301">
    <property type="term" value="P:cell division"/>
    <property type="evidence" value="ECO:0007669"/>
    <property type="project" value="UniProtKB-KW"/>
</dbReference>
<dbReference type="SUPFAM" id="SSF56176">
    <property type="entry name" value="FAD-binding/transporter-associated domain-like"/>
    <property type="match status" value="1"/>
</dbReference>
<proteinExistence type="inferred from homology"/>
<evidence type="ECO:0000256" key="3">
    <source>
        <dbReference type="ARBA" id="ARBA00004496"/>
    </source>
</evidence>
<reference evidence="18 19" key="1">
    <citation type="journal article" date="2015" name="Nature">
        <title>rRNA introns, odd ribosomes, and small enigmatic genomes across a large radiation of phyla.</title>
        <authorList>
            <person name="Brown C.T."/>
            <person name="Hug L.A."/>
            <person name="Thomas B.C."/>
            <person name="Sharon I."/>
            <person name="Castelle C.J."/>
            <person name="Singh A."/>
            <person name="Wilkins M.J."/>
            <person name="Williams K.H."/>
            <person name="Banfield J.F."/>
        </authorList>
    </citation>
    <scope>NUCLEOTIDE SEQUENCE [LARGE SCALE GENOMIC DNA]</scope>
</reference>
<dbReference type="EC" id="1.3.1.98" evidence="16"/>
<dbReference type="InterPro" id="IPR036318">
    <property type="entry name" value="FAD-bd_PCMH-like_sf"/>
</dbReference>
<keyword evidence="7 16" id="KW-0285">Flavoprotein</keyword>
<dbReference type="InterPro" id="IPR016169">
    <property type="entry name" value="FAD-bd_PCMH_sub2"/>
</dbReference>
<feature type="domain" description="FAD-binding PCMH-type" evidence="17">
    <location>
        <begin position="16"/>
        <end position="192"/>
    </location>
</feature>
<evidence type="ECO:0000256" key="10">
    <source>
        <dbReference type="ARBA" id="ARBA00022960"/>
    </source>
</evidence>
<feature type="active site" evidence="16">
    <location>
        <position position="168"/>
    </location>
</feature>
<evidence type="ECO:0000313" key="18">
    <source>
        <dbReference type="EMBL" id="KKQ87408.1"/>
    </source>
</evidence>
<evidence type="ECO:0000256" key="8">
    <source>
        <dbReference type="ARBA" id="ARBA00022827"/>
    </source>
</evidence>
<dbReference type="InterPro" id="IPR011601">
    <property type="entry name" value="MurB_C"/>
</dbReference>
<dbReference type="NCBIfam" id="NF000755">
    <property type="entry name" value="PRK00046.1"/>
    <property type="match status" value="1"/>
</dbReference>
<comment type="pathway">
    <text evidence="4 16">Cell wall biogenesis; peptidoglycan biosynthesis.</text>
</comment>
<dbReference type="Pfam" id="PF01565">
    <property type="entry name" value="FAD_binding_4"/>
    <property type="match status" value="1"/>
</dbReference>
<dbReference type="GO" id="GO:0009252">
    <property type="term" value="P:peptidoglycan biosynthetic process"/>
    <property type="evidence" value="ECO:0007669"/>
    <property type="project" value="UniProtKB-UniRule"/>
</dbReference>
<dbReference type="EMBL" id="LBVN01000007">
    <property type="protein sequence ID" value="KKQ87408.1"/>
    <property type="molecule type" value="Genomic_DNA"/>
</dbReference>
<comment type="caution">
    <text evidence="18">The sequence shown here is derived from an EMBL/GenBank/DDBJ whole genome shotgun (WGS) entry which is preliminary data.</text>
</comment>
<dbReference type="PANTHER" id="PTHR21071">
    <property type="entry name" value="UDP-N-ACETYLENOLPYRUVOYLGLUCOSAMINE REDUCTASE"/>
    <property type="match status" value="1"/>
</dbReference>
<dbReference type="Gene3D" id="3.30.43.10">
    <property type="entry name" value="Uridine Diphospho-n-acetylenolpyruvylglucosamine Reductase, domain 2"/>
    <property type="match status" value="1"/>
</dbReference>
<dbReference type="Gene3D" id="3.90.78.10">
    <property type="entry name" value="UDP-N-acetylenolpyruvoylglucosamine reductase, C-terminal domain"/>
    <property type="match status" value="1"/>
</dbReference>
<dbReference type="InterPro" id="IPR006094">
    <property type="entry name" value="Oxid_FAD_bind_N"/>
</dbReference>
<accession>A0A0G0L5W9</accession>
<evidence type="ECO:0000256" key="11">
    <source>
        <dbReference type="ARBA" id="ARBA00022984"/>
    </source>
</evidence>
<dbReference type="GO" id="GO:0071555">
    <property type="term" value="P:cell wall organization"/>
    <property type="evidence" value="ECO:0007669"/>
    <property type="project" value="UniProtKB-KW"/>
</dbReference>
<dbReference type="GO" id="GO:0071949">
    <property type="term" value="F:FAD binding"/>
    <property type="evidence" value="ECO:0007669"/>
    <property type="project" value="InterPro"/>
</dbReference>
<evidence type="ECO:0000256" key="9">
    <source>
        <dbReference type="ARBA" id="ARBA00022857"/>
    </source>
</evidence>
<evidence type="ECO:0000256" key="1">
    <source>
        <dbReference type="ARBA" id="ARBA00001974"/>
    </source>
</evidence>
<evidence type="ECO:0000256" key="15">
    <source>
        <dbReference type="ARBA" id="ARBA00048914"/>
    </source>
</evidence>
<dbReference type="NCBIfam" id="TIGR00179">
    <property type="entry name" value="murB"/>
    <property type="match status" value="1"/>
</dbReference>
<comment type="catalytic activity">
    <reaction evidence="15 16">
        <text>UDP-N-acetyl-alpha-D-muramate + NADP(+) = UDP-N-acetyl-3-O-(1-carboxyvinyl)-alpha-D-glucosamine + NADPH + H(+)</text>
        <dbReference type="Rhea" id="RHEA:12248"/>
        <dbReference type="ChEBI" id="CHEBI:15378"/>
        <dbReference type="ChEBI" id="CHEBI:57783"/>
        <dbReference type="ChEBI" id="CHEBI:58349"/>
        <dbReference type="ChEBI" id="CHEBI:68483"/>
        <dbReference type="ChEBI" id="CHEBI:70757"/>
        <dbReference type="EC" id="1.3.1.98"/>
    </reaction>
</comment>
<dbReference type="InterPro" id="IPR036635">
    <property type="entry name" value="MurB_C_sf"/>
</dbReference>
<comment type="subcellular location">
    <subcellularLocation>
        <location evidence="3 16">Cytoplasm</location>
    </subcellularLocation>
</comment>
<feature type="active site" evidence="16">
    <location>
        <position position="356"/>
    </location>
</feature>
<keyword evidence="13 16" id="KW-0131">Cell cycle</keyword>
<sequence>MLKMLRIFKKYNLKKQNAFKLDVIAEYFVSVTQKKDLKKLAKRIDLKTNKHFILGSGFNTLFTGNFNGLIIHPNIGGIVKLKENKSHVWFKVGAGVDWTNFVKFAVSKNLSGIENLNLIPGSVGAAPVQNIAAYGQNFEDVFVSLTSYDIIENKFVKFNKSKCKFAYRDSFFKRESNGRYVIIDVTIKLSKIANIDTSYHSRYGGIVDELNKFTKPPYNVSVIAKAVGRIRRRKFPNWNKFGTAGSFFLNPFVSKEKLSEIQKIAPGVQFYPIEKTTYPPTDDHYLKHSSYVKIAAGWLLEEIGWRGKRIGNVSTSPNQALVVISHGKTSPNEILSFTKRMQDDFEKAYGIKLEPEVNII</sequence>
<protein>
    <recommendedName>
        <fullName evidence="16">UDP-N-acetylenolpyruvoylglucosamine reductase</fullName>
        <ecNumber evidence="16">1.3.1.98</ecNumber>
    </recommendedName>
    <alternativeName>
        <fullName evidence="16">UDP-N-acetylmuramate dehydrogenase</fullName>
    </alternativeName>
</protein>
<feature type="active site" description="Proton donor" evidence="16">
    <location>
        <position position="246"/>
    </location>
</feature>
<comment type="function">
    <text evidence="2 16">Cell wall formation.</text>
</comment>
<keyword evidence="11 16" id="KW-0573">Peptidoglycan synthesis</keyword>
<keyword evidence="8 16" id="KW-0274">FAD</keyword>
<keyword evidence="5 16" id="KW-0963">Cytoplasm</keyword>
<evidence type="ECO:0000256" key="16">
    <source>
        <dbReference type="HAMAP-Rule" id="MF_00037"/>
    </source>
</evidence>
<keyword evidence="12 16" id="KW-0560">Oxidoreductase</keyword>
<dbReference type="SUPFAM" id="SSF56194">
    <property type="entry name" value="Uridine diphospho-N-Acetylenolpyruvylglucosamine reductase, MurB, C-terminal domain"/>
    <property type="match status" value="1"/>
</dbReference>
<comment type="cofactor">
    <cofactor evidence="1 16">
        <name>FAD</name>
        <dbReference type="ChEBI" id="CHEBI:57692"/>
    </cofactor>
</comment>
<evidence type="ECO:0000259" key="17">
    <source>
        <dbReference type="PROSITE" id="PS51387"/>
    </source>
</evidence>
<evidence type="ECO:0000256" key="2">
    <source>
        <dbReference type="ARBA" id="ARBA00003921"/>
    </source>
</evidence>